<keyword evidence="7" id="KW-0653">Protein transport</keyword>
<evidence type="ECO:0000256" key="5">
    <source>
        <dbReference type="ARBA" id="ARBA00022741"/>
    </source>
</evidence>
<dbReference type="GO" id="GO:0016020">
    <property type="term" value="C:membrane"/>
    <property type="evidence" value="ECO:0007669"/>
    <property type="project" value="InterPro"/>
</dbReference>
<evidence type="ECO:0000256" key="11">
    <source>
        <dbReference type="SAM" id="Phobius"/>
    </source>
</evidence>
<sequence length="709" mass="79270">MKECSTWAVIVLSDLALGWAYWTAALLLQCPDRGGLVGLWGLGVVKYIILYFISSLLADHGTPEPALRRLSCLLCLLCPVTETGRMLLSKADRPYVGPHPDLTQVPLSILASLLACIIWEKGLSGERSAKTKPQIQGAGQLFKRLLPFFKPDVFYLITAFSALIVGVICDTFIPKYQGEVIDMLKTSVIENDLSYAIAKLAFVSIGSAVFSGTRGGLFMFILSRLNRRLKHLLFHTLLQQEIQFFEENNAGKLSSRLHSDVDRMGRTVALNANVLVRSTVKTCLMLVVMVQLSWELTVLTVLEMPILGLVQNKYTTVSTKQIQSHQAQISQLVLQTVSGIETVRSYNAENVEIKRYNAALEQLRAVKRQYGIYSSTYTFIRRMISLVIRVLFLVLARRLMLSDQLSIGSLVTFLLYQKPMSYNLRIMYGYGDTKSSVGVISTVFSYLNRKPKRQTAGDLAPQQLEGRIIFENVSFTYPSRKDHTSSHPIQSVSMELRPGQMTALVGPSGSGKTTCVSLLKRLYEPQEGQILLDGEPLHKYELKYLHNKMAVVSQNPVLFCGSLKYNIEYGLTESNTDKVQQTARKINAESFFSELDNGYDTDVGESGSKLSEGLKQSIAILRALIRDPKVIILDEATSKLDVLAQHAVLGEILSGDRTVLVIAHHLKTVEKADCIIFLENGEIVEEGTHRKLMDKRGRYYSLKEELFKA</sequence>
<evidence type="ECO:0000259" key="12">
    <source>
        <dbReference type="PROSITE" id="PS50893"/>
    </source>
</evidence>
<dbReference type="Proteomes" id="UP000261520">
    <property type="component" value="Unplaced"/>
</dbReference>
<organism evidence="14 15">
    <name type="scientific">Periophthalmus magnuspinnatus</name>
    <dbReference type="NCBI Taxonomy" id="409849"/>
    <lineage>
        <taxon>Eukaryota</taxon>
        <taxon>Metazoa</taxon>
        <taxon>Chordata</taxon>
        <taxon>Craniata</taxon>
        <taxon>Vertebrata</taxon>
        <taxon>Euteleostomi</taxon>
        <taxon>Actinopterygii</taxon>
        <taxon>Neopterygii</taxon>
        <taxon>Teleostei</taxon>
        <taxon>Neoteleostei</taxon>
        <taxon>Acanthomorphata</taxon>
        <taxon>Gobiaria</taxon>
        <taxon>Gobiiformes</taxon>
        <taxon>Gobioidei</taxon>
        <taxon>Gobiidae</taxon>
        <taxon>Oxudercinae</taxon>
        <taxon>Periophthalmus</taxon>
    </lineage>
</organism>
<keyword evidence="15" id="KW-1185">Reference proteome</keyword>
<keyword evidence="10 11" id="KW-0472">Membrane</keyword>
<evidence type="ECO:0000256" key="2">
    <source>
        <dbReference type="ARBA" id="ARBA00006493"/>
    </source>
</evidence>
<dbReference type="FunFam" id="3.40.50.300:FF:000140">
    <property type="entry name" value="Lipid A export ATP-binding/permease protein MsbA"/>
    <property type="match status" value="1"/>
</dbReference>
<keyword evidence="5" id="KW-0547">Nucleotide-binding</keyword>
<feature type="transmembrane region" description="Helical" evidence="11">
    <location>
        <begin position="379"/>
        <end position="396"/>
    </location>
</feature>
<dbReference type="AlphaFoldDB" id="A0A3B4A6Z0"/>
<comment type="similarity">
    <text evidence="2">Belongs to the ABC transporter superfamily. ABCB family. MHC peptide exporter (TC 3.A.1.209) subfamily.</text>
</comment>
<dbReference type="SMART" id="SM00382">
    <property type="entry name" value="AAA"/>
    <property type="match status" value="1"/>
</dbReference>
<feature type="domain" description="ABC transporter" evidence="12">
    <location>
        <begin position="468"/>
        <end position="705"/>
    </location>
</feature>
<keyword evidence="9 11" id="KW-1133">Transmembrane helix</keyword>
<dbReference type="Ensembl" id="ENSPMGT00000013228.1">
    <property type="protein sequence ID" value="ENSPMGP00000012394.1"/>
    <property type="gene ID" value="ENSPMGG00000008386.1"/>
</dbReference>
<dbReference type="GO" id="GO:0005524">
    <property type="term" value="F:ATP binding"/>
    <property type="evidence" value="ECO:0007669"/>
    <property type="project" value="UniProtKB-KW"/>
</dbReference>
<accession>A0A3B4A6Z0</accession>
<dbReference type="Pfam" id="PF00005">
    <property type="entry name" value="ABC_tran"/>
    <property type="match status" value="1"/>
</dbReference>
<dbReference type="SUPFAM" id="SSF90123">
    <property type="entry name" value="ABC transporter transmembrane region"/>
    <property type="match status" value="1"/>
</dbReference>
<dbReference type="PROSITE" id="PS50893">
    <property type="entry name" value="ABC_TRANSPORTER_2"/>
    <property type="match status" value="1"/>
</dbReference>
<dbReference type="InterPro" id="IPR003439">
    <property type="entry name" value="ABC_transporter-like_ATP-bd"/>
</dbReference>
<dbReference type="GO" id="GO:0012505">
    <property type="term" value="C:endomembrane system"/>
    <property type="evidence" value="ECO:0007669"/>
    <property type="project" value="UniProtKB-SubCell"/>
</dbReference>
<evidence type="ECO:0000259" key="13">
    <source>
        <dbReference type="PROSITE" id="PS50929"/>
    </source>
</evidence>
<protein>
    <submittedName>
        <fullName evidence="14">Uncharacterized protein</fullName>
    </submittedName>
</protein>
<dbReference type="Gene3D" id="3.40.50.300">
    <property type="entry name" value="P-loop containing nucleotide triphosphate hydrolases"/>
    <property type="match status" value="1"/>
</dbReference>
<dbReference type="InterPro" id="IPR039421">
    <property type="entry name" value="Type_1_exporter"/>
</dbReference>
<dbReference type="GO" id="GO:0016887">
    <property type="term" value="F:ATP hydrolysis activity"/>
    <property type="evidence" value="ECO:0007669"/>
    <property type="project" value="InterPro"/>
</dbReference>
<proteinExistence type="inferred from homology"/>
<dbReference type="GO" id="GO:0015421">
    <property type="term" value="F:ABC-type oligopeptide transporter activity"/>
    <property type="evidence" value="ECO:0007669"/>
    <property type="project" value="TreeGrafter"/>
</dbReference>
<comment type="subcellular location">
    <subcellularLocation>
        <location evidence="1">Endomembrane system</location>
        <topology evidence="1">Multi-pass membrane protein</topology>
    </subcellularLocation>
</comment>
<evidence type="ECO:0000256" key="10">
    <source>
        <dbReference type="ARBA" id="ARBA00023136"/>
    </source>
</evidence>
<evidence type="ECO:0000256" key="6">
    <source>
        <dbReference type="ARBA" id="ARBA00022840"/>
    </source>
</evidence>
<evidence type="ECO:0000256" key="7">
    <source>
        <dbReference type="ARBA" id="ARBA00022856"/>
    </source>
</evidence>
<evidence type="ECO:0000256" key="3">
    <source>
        <dbReference type="ARBA" id="ARBA00022448"/>
    </source>
</evidence>
<evidence type="ECO:0000256" key="8">
    <source>
        <dbReference type="ARBA" id="ARBA00022967"/>
    </source>
</evidence>
<name>A0A3B4A6Z0_9GOBI</name>
<evidence type="ECO:0000313" key="14">
    <source>
        <dbReference type="Ensembl" id="ENSPMGP00000012394.1"/>
    </source>
</evidence>
<keyword evidence="6" id="KW-0067">ATP-binding</keyword>
<evidence type="ECO:0000256" key="4">
    <source>
        <dbReference type="ARBA" id="ARBA00022692"/>
    </source>
</evidence>
<reference evidence="14" key="2">
    <citation type="submission" date="2025-09" db="UniProtKB">
        <authorList>
            <consortium name="Ensembl"/>
        </authorList>
    </citation>
    <scope>IDENTIFICATION</scope>
</reference>
<dbReference type="PROSITE" id="PS50929">
    <property type="entry name" value="ABC_TM1F"/>
    <property type="match status" value="1"/>
</dbReference>
<keyword evidence="7" id="KW-0571">Peptide transport</keyword>
<keyword evidence="4 11" id="KW-0812">Transmembrane</keyword>
<dbReference type="PANTHER" id="PTHR43394:SF14">
    <property type="entry name" value="TRANSPORTER 2, ATP BINDING CASSETTE SUBFAMILY B"/>
    <property type="match status" value="1"/>
</dbReference>
<dbReference type="InterPro" id="IPR036640">
    <property type="entry name" value="ABC1_TM_sf"/>
</dbReference>
<dbReference type="InterPro" id="IPR003593">
    <property type="entry name" value="AAA+_ATPase"/>
</dbReference>
<dbReference type="InterPro" id="IPR027417">
    <property type="entry name" value="P-loop_NTPase"/>
</dbReference>
<dbReference type="Gene3D" id="1.20.1560.10">
    <property type="entry name" value="ABC transporter type 1, transmembrane domain"/>
    <property type="match status" value="1"/>
</dbReference>
<feature type="transmembrane region" description="Helical" evidence="11">
    <location>
        <begin position="193"/>
        <end position="222"/>
    </location>
</feature>
<feature type="domain" description="ABC transmembrane type-1" evidence="13">
    <location>
        <begin position="157"/>
        <end position="416"/>
    </location>
</feature>
<dbReference type="InterPro" id="IPR011527">
    <property type="entry name" value="ABC1_TM_dom"/>
</dbReference>
<keyword evidence="8" id="KW-1278">Translocase</keyword>
<keyword evidence="3" id="KW-0813">Transport</keyword>
<dbReference type="Pfam" id="PF00664">
    <property type="entry name" value="ABC_membrane"/>
    <property type="match status" value="1"/>
</dbReference>
<evidence type="ECO:0000256" key="1">
    <source>
        <dbReference type="ARBA" id="ARBA00004127"/>
    </source>
</evidence>
<feature type="transmembrane region" description="Helical" evidence="11">
    <location>
        <begin position="153"/>
        <end position="173"/>
    </location>
</feature>
<feature type="transmembrane region" description="Helical" evidence="11">
    <location>
        <begin position="6"/>
        <end position="28"/>
    </location>
</feature>
<evidence type="ECO:0000256" key="9">
    <source>
        <dbReference type="ARBA" id="ARBA00022989"/>
    </source>
</evidence>
<feature type="transmembrane region" description="Helical" evidence="11">
    <location>
        <begin position="35"/>
        <end position="58"/>
    </location>
</feature>
<reference evidence="14" key="1">
    <citation type="submission" date="2025-08" db="UniProtKB">
        <authorList>
            <consortium name="Ensembl"/>
        </authorList>
    </citation>
    <scope>IDENTIFICATION</scope>
</reference>
<dbReference type="PANTHER" id="PTHR43394">
    <property type="entry name" value="ATP-DEPENDENT PERMEASE MDL1, MITOCHONDRIAL"/>
    <property type="match status" value="1"/>
</dbReference>
<evidence type="ECO:0000313" key="15">
    <source>
        <dbReference type="Proteomes" id="UP000261520"/>
    </source>
</evidence>
<dbReference type="SUPFAM" id="SSF52540">
    <property type="entry name" value="P-loop containing nucleoside triphosphate hydrolases"/>
    <property type="match status" value="1"/>
</dbReference>